<protein>
    <submittedName>
        <fullName evidence="2">Uncharacterized protein</fullName>
    </submittedName>
</protein>
<keyword evidence="4" id="KW-1185">Reference proteome</keyword>
<proteinExistence type="predicted"/>
<dbReference type="Proteomes" id="UP000018208">
    <property type="component" value="Unassembled WGS sequence"/>
</dbReference>
<evidence type="ECO:0000313" key="2">
    <source>
        <dbReference type="EMBL" id="EST43115.1"/>
    </source>
</evidence>
<gene>
    <name evidence="3" type="ORF">SS50377_25069</name>
    <name evidence="2" type="ORF">SS50377_ee031</name>
</gene>
<name>V6LF03_9EUKA</name>
<evidence type="ECO:0000313" key="3">
    <source>
        <dbReference type="EMBL" id="KAH0572954.1"/>
    </source>
</evidence>
<dbReference type="VEuPathDB" id="GiardiaDB:SS50377_25069"/>
<evidence type="ECO:0000256" key="1">
    <source>
        <dbReference type="SAM" id="MobiDB-lite"/>
    </source>
</evidence>
<dbReference type="EMBL" id="AUWU02000005">
    <property type="protein sequence ID" value="KAH0572954.1"/>
    <property type="molecule type" value="Genomic_DNA"/>
</dbReference>
<dbReference type="AlphaFoldDB" id="V6LF03"/>
<dbReference type="GeneID" id="94299092"/>
<accession>V6LF03</accession>
<sequence>MKLNPTIYRGTYHETYGPKSLVLRAVGPVPVVAPESVSLVSRDTTRMKNRLRPQNHQSARTPKMTVQSFDTGNDTVESQSDIQKFSQNIHDQIVFQRELDGMASVPTKKSQKPLRHTESAKCEMKNWDQIRQDSLKGRRSTRQGRDDPQFQFNDDKEDFIPDENIDWIFK</sequence>
<organism evidence="2">
    <name type="scientific">Spironucleus salmonicida</name>
    <dbReference type="NCBI Taxonomy" id="348837"/>
    <lineage>
        <taxon>Eukaryota</taxon>
        <taxon>Metamonada</taxon>
        <taxon>Diplomonadida</taxon>
        <taxon>Hexamitidae</taxon>
        <taxon>Hexamitinae</taxon>
        <taxon>Spironucleus</taxon>
    </lineage>
</organism>
<reference evidence="3" key="2">
    <citation type="submission" date="2020-12" db="EMBL/GenBank/DDBJ databases">
        <title>New Spironucleus salmonicida genome in near-complete chromosomes.</title>
        <authorList>
            <person name="Xu F."/>
            <person name="Kurt Z."/>
            <person name="Jimenez-Gonzalez A."/>
            <person name="Astvaldsson A."/>
            <person name="Andersson J.O."/>
            <person name="Svard S.G."/>
        </authorList>
    </citation>
    <scope>NUCLEOTIDE SEQUENCE</scope>
    <source>
        <strain evidence="3">ATCC 50377</strain>
    </source>
</reference>
<dbReference type="RefSeq" id="XP_067763727.1">
    <property type="nucleotide sequence ID" value="XM_067908906.1"/>
</dbReference>
<dbReference type="KEGG" id="ssao:94299092"/>
<feature type="compositionally biased region" description="Basic and acidic residues" evidence="1">
    <location>
        <begin position="115"/>
        <end position="136"/>
    </location>
</feature>
<evidence type="ECO:0000313" key="4">
    <source>
        <dbReference type="Proteomes" id="UP000018208"/>
    </source>
</evidence>
<feature type="region of interest" description="Disordered" evidence="1">
    <location>
        <begin position="101"/>
        <end position="157"/>
    </location>
</feature>
<dbReference type="EMBL" id="KI546146">
    <property type="protein sequence ID" value="EST43115.1"/>
    <property type="molecule type" value="Genomic_DNA"/>
</dbReference>
<reference evidence="2 3" key="1">
    <citation type="journal article" date="2014" name="PLoS Genet.">
        <title>The Genome of Spironucleus salmonicida Highlights a Fish Pathogen Adapted to Fluctuating Environments.</title>
        <authorList>
            <person name="Xu F."/>
            <person name="Jerlstrom-Hultqvist J."/>
            <person name="Einarsson E."/>
            <person name="Astvaldsson A."/>
            <person name="Svard S.G."/>
            <person name="Andersson J.O."/>
        </authorList>
    </citation>
    <scope>NUCLEOTIDE SEQUENCE</scope>
    <source>
        <strain evidence="3">ATCC 50377</strain>
    </source>
</reference>